<feature type="domain" description="PARP catalytic" evidence="6">
    <location>
        <begin position="1"/>
        <end position="120"/>
    </location>
</feature>
<dbReference type="GO" id="GO:0006302">
    <property type="term" value="P:double-strand break repair"/>
    <property type="evidence" value="ECO:0007669"/>
    <property type="project" value="TreeGrafter"/>
</dbReference>
<dbReference type="RefSeq" id="XP_046004757.1">
    <property type="nucleotide sequence ID" value="XM_046157494.1"/>
</dbReference>
<keyword evidence="8" id="KW-1185">Reference proteome</keyword>
<proteinExistence type="predicted"/>
<keyword evidence="1 5" id="KW-0328">Glycosyltransferase</keyword>
<evidence type="ECO:0000256" key="4">
    <source>
        <dbReference type="ARBA" id="ARBA00033987"/>
    </source>
</evidence>
<evidence type="ECO:0000259" key="6">
    <source>
        <dbReference type="PROSITE" id="PS51059"/>
    </source>
</evidence>
<accession>A0A9P8XQX3</accession>
<dbReference type="Gene3D" id="3.90.228.10">
    <property type="match status" value="1"/>
</dbReference>
<dbReference type="GO" id="GO:0003950">
    <property type="term" value="F:NAD+ poly-ADP-ribosyltransferase activity"/>
    <property type="evidence" value="ECO:0007669"/>
    <property type="project" value="UniProtKB-UniRule"/>
</dbReference>
<dbReference type="GO" id="GO:0070212">
    <property type="term" value="P:protein poly-ADP-ribosylation"/>
    <property type="evidence" value="ECO:0007669"/>
    <property type="project" value="TreeGrafter"/>
</dbReference>
<dbReference type="Pfam" id="PF00644">
    <property type="entry name" value="PARP"/>
    <property type="match status" value="1"/>
</dbReference>
<organism evidence="7 8">
    <name type="scientific">Microdochium trichocladiopsis</name>
    <dbReference type="NCBI Taxonomy" id="1682393"/>
    <lineage>
        <taxon>Eukaryota</taxon>
        <taxon>Fungi</taxon>
        <taxon>Dikarya</taxon>
        <taxon>Ascomycota</taxon>
        <taxon>Pezizomycotina</taxon>
        <taxon>Sordariomycetes</taxon>
        <taxon>Xylariomycetidae</taxon>
        <taxon>Xylariales</taxon>
        <taxon>Microdochiaceae</taxon>
        <taxon>Microdochium</taxon>
    </lineage>
</organism>
<dbReference type="PROSITE" id="PS51059">
    <property type="entry name" value="PARP_CATALYTIC"/>
    <property type="match status" value="1"/>
</dbReference>
<dbReference type="InterPro" id="IPR050800">
    <property type="entry name" value="ARTD/PARP"/>
</dbReference>
<comment type="caution">
    <text evidence="7">The sequence shown here is derived from an EMBL/GenBank/DDBJ whole genome shotgun (WGS) entry which is preliminary data.</text>
</comment>
<dbReference type="Proteomes" id="UP000756346">
    <property type="component" value="Unassembled WGS sequence"/>
</dbReference>
<dbReference type="AlphaFoldDB" id="A0A9P8XQX3"/>
<protein>
    <recommendedName>
        <fullName evidence="5">Poly [ADP-ribose] polymerase</fullName>
        <shortName evidence="5">PARP</shortName>
        <ecNumber evidence="5">2.4.2.-</ecNumber>
    </recommendedName>
</protein>
<dbReference type="PANTHER" id="PTHR10459:SF60">
    <property type="entry name" value="POLY [ADP-RIBOSE] POLYMERASE 2"/>
    <property type="match status" value="1"/>
</dbReference>
<dbReference type="SUPFAM" id="SSF56399">
    <property type="entry name" value="ADP-ribosylation"/>
    <property type="match status" value="1"/>
</dbReference>
<evidence type="ECO:0000256" key="3">
    <source>
        <dbReference type="ARBA" id="ARBA00023027"/>
    </source>
</evidence>
<evidence type="ECO:0000256" key="2">
    <source>
        <dbReference type="ARBA" id="ARBA00022679"/>
    </source>
</evidence>
<dbReference type="PANTHER" id="PTHR10459">
    <property type="entry name" value="DNA LIGASE"/>
    <property type="match status" value="1"/>
</dbReference>
<evidence type="ECO:0000256" key="5">
    <source>
        <dbReference type="RuleBase" id="RU362114"/>
    </source>
</evidence>
<dbReference type="GO" id="GO:0005730">
    <property type="term" value="C:nucleolus"/>
    <property type="evidence" value="ECO:0007669"/>
    <property type="project" value="TreeGrafter"/>
</dbReference>
<evidence type="ECO:0000313" key="8">
    <source>
        <dbReference type="Proteomes" id="UP000756346"/>
    </source>
</evidence>
<evidence type="ECO:0000313" key="7">
    <source>
        <dbReference type="EMBL" id="KAH7012492.1"/>
    </source>
</evidence>
<name>A0A9P8XQX3_9PEZI</name>
<keyword evidence="2 5" id="KW-0808">Transferase</keyword>
<sequence length="120" mass="14065">MDWRFHGALALPCSLSHGFRRLEDPTSTEYRELCQYLFGSNQPTHKMSFEIKDIYEVFVKTRARNAYDDWIQSREDRDTEERLLLWHGTRLSSLHGILDVGLQIRRRGVLYTGTIGGHHS</sequence>
<dbReference type="EMBL" id="JAGTJQ010000014">
    <property type="protein sequence ID" value="KAH7012492.1"/>
    <property type="molecule type" value="Genomic_DNA"/>
</dbReference>
<dbReference type="GeneID" id="70187040"/>
<reference evidence="7" key="1">
    <citation type="journal article" date="2021" name="Nat. Commun.">
        <title>Genetic determinants of endophytism in the Arabidopsis root mycobiome.</title>
        <authorList>
            <person name="Mesny F."/>
            <person name="Miyauchi S."/>
            <person name="Thiergart T."/>
            <person name="Pickel B."/>
            <person name="Atanasova L."/>
            <person name="Karlsson M."/>
            <person name="Huettel B."/>
            <person name="Barry K.W."/>
            <person name="Haridas S."/>
            <person name="Chen C."/>
            <person name="Bauer D."/>
            <person name="Andreopoulos W."/>
            <person name="Pangilinan J."/>
            <person name="LaButti K."/>
            <person name="Riley R."/>
            <person name="Lipzen A."/>
            <person name="Clum A."/>
            <person name="Drula E."/>
            <person name="Henrissat B."/>
            <person name="Kohler A."/>
            <person name="Grigoriev I.V."/>
            <person name="Martin F.M."/>
            <person name="Hacquard S."/>
        </authorList>
    </citation>
    <scope>NUCLEOTIDE SEQUENCE</scope>
    <source>
        <strain evidence="7">MPI-CAGE-CH-0230</strain>
    </source>
</reference>
<comment type="catalytic activity">
    <reaction evidence="4">
        <text>NAD(+) + (ADP-D-ribosyl)n-acceptor = nicotinamide + (ADP-D-ribosyl)n+1-acceptor + H(+).</text>
        <dbReference type="EC" id="2.4.2.30"/>
    </reaction>
</comment>
<dbReference type="GO" id="GO:1990404">
    <property type="term" value="F:NAD+-protein mono-ADP-ribosyltransferase activity"/>
    <property type="evidence" value="ECO:0007669"/>
    <property type="project" value="TreeGrafter"/>
</dbReference>
<keyword evidence="3 5" id="KW-0520">NAD</keyword>
<gene>
    <name evidence="7" type="ORF">B0I36DRAFT_355898</name>
</gene>
<evidence type="ECO:0000256" key="1">
    <source>
        <dbReference type="ARBA" id="ARBA00022676"/>
    </source>
</evidence>
<dbReference type="EC" id="2.4.2.-" evidence="5"/>
<dbReference type="OrthoDB" id="2017365at2759"/>
<dbReference type="InterPro" id="IPR012317">
    <property type="entry name" value="Poly(ADP-ribose)pol_cat_dom"/>
</dbReference>